<dbReference type="Gene3D" id="3.40.50.1820">
    <property type="entry name" value="alpha/beta hydrolase"/>
    <property type="match status" value="1"/>
</dbReference>
<dbReference type="EMBL" id="JACIDZ010000003">
    <property type="protein sequence ID" value="MBB4121543.1"/>
    <property type="molecule type" value="Genomic_DNA"/>
</dbReference>
<evidence type="ECO:0000313" key="1">
    <source>
        <dbReference type="EMBL" id="MBB4121543.1"/>
    </source>
</evidence>
<gene>
    <name evidence="1" type="ORF">GGR30_001457</name>
</gene>
<accession>A0A7W6KI36</accession>
<dbReference type="SUPFAM" id="SSF53474">
    <property type="entry name" value="alpha/beta-Hydrolases"/>
    <property type="match status" value="1"/>
</dbReference>
<dbReference type="InterPro" id="IPR029058">
    <property type="entry name" value="AB_hydrolase_fold"/>
</dbReference>
<name>A0A7W6KI36_9HYPH</name>
<dbReference type="AlphaFoldDB" id="A0A7W6KI36"/>
<evidence type="ECO:0000313" key="2">
    <source>
        <dbReference type="Proteomes" id="UP000530571"/>
    </source>
</evidence>
<proteinExistence type="predicted"/>
<keyword evidence="2" id="KW-1185">Reference proteome</keyword>
<sequence length="328" mass="36353">MAYGMEEVQRHPHSRQAVVVLHGIRQTRDDIRDPFALEIARLSPDTNVFVFGYDHTQHLHNNGLDLANVLNQGSANFDPSAFDEINLVGYSMGGLIARLAASDRFNAKLRTVITIATPNKGALGFAHVGAQGYAILKTFHVISPLSPRSAGIRDLTIASEIMYNRRKYIRSQLQQNSMADNPVENIRYASVPALFYHRNRDPGQLGPSAVLTILQQTFRLANLVGKAMDNMNKPHDGIVTEDSCDVTREDADSISELQLAPNASNGCPARMHVFHEDHLEQDHSSIVQQQGFQYTAKLVKTLLETQNWSDLSGANYALAEGITPKFPH</sequence>
<comment type="caution">
    <text evidence="1">The sequence shown here is derived from an EMBL/GenBank/DDBJ whole genome shotgun (WGS) entry which is preliminary data.</text>
</comment>
<dbReference type="RefSeq" id="WP_183484035.1">
    <property type="nucleotide sequence ID" value="NZ_JACIDZ010000003.1"/>
</dbReference>
<organism evidence="1 2">
    <name type="scientific">Martelella radicis</name>
    <dbReference type="NCBI Taxonomy" id="1397476"/>
    <lineage>
        <taxon>Bacteria</taxon>
        <taxon>Pseudomonadati</taxon>
        <taxon>Pseudomonadota</taxon>
        <taxon>Alphaproteobacteria</taxon>
        <taxon>Hyphomicrobiales</taxon>
        <taxon>Aurantimonadaceae</taxon>
        <taxon>Martelella</taxon>
    </lineage>
</organism>
<dbReference type="Proteomes" id="UP000530571">
    <property type="component" value="Unassembled WGS sequence"/>
</dbReference>
<protein>
    <submittedName>
        <fullName evidence="1">Pimeloyl-ACP methyl ester carboxylesterase</fullName>
    </submittedName>
</protein>
<dbReference type="Pfam" id="PF02089">
    <property type="entry name" value="Palm_thioest"/>
    <property type="match status" value="1"/>
</dbReference>
<reference evidence="1 2" key="1">
    <citation type="submission" date="2020-08" db="EMBL/GenBank/DDBJ databases">
        <title>Genomic Encyclopedia of Type Strains, Phase IV (KMG-IV): sequencing the most valuable type-strain genomes for metagenomic binning, comparative biology and taxonomic classification.</title>
        <authorList>
            <person name="Goeker M."/>
        </authorList>
    </citation>
    <scope>NUCLEOTIDE SEQUENCE [LARGE SCALE GENOMIC DNA]</scope>
    <source>
        <strain evidence="1 2">DSM 28101</strain>
    </source>
</reference>